<dbReference type="SUPFAM" id="SSF56281">
    <property type="entry name" value="Metallo-hydrolase/oxidoreductase"/>
    <property type="match status" value="1"/>
</dbReference>
<protein>
    <submittedName>
        <fullName evidence="2">Uncharacterized protein</fullName>
    </submittedName>
</protein>
<dbReference type="AlphaFoldDB" id="X0XCX2"/>
<reference evidence="2" key="1">
    <citation type="journal article" date="2014" name="Front. Microbiol.">
        <title>High frequency of phylogenetically diverse reductive dehalogenase-homologous genes in deep subseafloor sedimentary metagenomes.</title>
        <authorList>
            <person name="Kawai M."/>
            <person name="Futagami T."/>
            <person name="Toyoda A."/>
            <person name="Takaki Y."/>
            <person name="Nishi S."/>
            <person name="Hori S."/>
            <person name="Arai W."/>
            <person name="Tsubouchi T."/>
            <person name="Morono Y."/>
            <person name="Uchiyama I."/>
            <person name="Ito T."/>
            <person name="Fujiyama A."/>
            <person name="Inagaki F."/>
            <person name="Takami H."/>
        </authorList>
    </citation>
    <scope>NUCLEOTIDE SEQUENCE</scope>
    <source>
        <strain evidence="2">Expedition CK06-06</strain>
    </source>
</reference>
<dbReference type="InterPro" id="IPR036866">
    <property type="entry name" value="RibonucZ/Hydroxyglut_hydro"/>
</dbReference>
<feature type="compositionally biased region" description="Basic and acidic residues" evidence="1">
    <location>
        <begin position="194"/>
        <end position="204"/>
    </location>
</feature>
<dbReference type="PANTHER" id="PTHR47619:SF1">
    <property type="entry name" value="EXODEOXYRIBONUCLEASE WALJ"/>
    <property type="match status" value="1"/>
</dbReference>
<feature type="non-terminal residue" evidence="2">
    <location>
        <position position="1"/>
    </location>
</feature>
<organism evidence="2">
    <name type="scientific">marine sediment metagenome</name>
    <dbReference type="NCBI Taxonomy" id="412755"/>
    <lineage>
        <taxon>unclassified sequences</taxon>
        <taxon>metagenomes</taxon>
        <taxon>ecological metagenomes</taxon>
    </lineage>
</organism>
<evidence type="ECO:0000313" key="2">
    <source>
        <dbReference type="EMBL" id="GAG22816.1"/>
    </source>
</evidence>
<dbReference type="Gene3D" id="3.60.15.10">
    <property type="entry name" value="Ribonuclease Z/Hydroxyacylglutathione hydrolase-like"/>
    <property type="match status" value="1"/>
</dbReference>
<proteinExistence type="predicted"/>
<gene>
    <name evidence="2" type="ORF">S01H1_53269</name>
</gene>
<sequence>VPVYATEKTLTAIHRRSRQGTLRKVHTFLSGSTFQLGELKIESIRTPHDAVDGVAFIIDDGISRLGIFTDLGHVFTGLADRLATLDAVVIESNYDPEMLEDGPYPIDLKKRIRGPGGHLSNREAAELLRDLYPQNLQWACLAHLSEKNNHPDIALRTHRELSGQNTTLYVADRNQESECMEVLPPTQELQTSRQNREASSKPPD</sequence>
<evidence type="ECO:0000256" key="1">
    <source>
        <dbReference type="SAM" id="MobiDB-lite"/>
    </source>
</evidence>
<accession>X0XCX2</accession>
<dbReference type="EMBL" id="BARS01034488">
    <property type="protein sequence ID" value="GAG22816.1"/>
    <property type="molecule type" value="Genomic_DNA"/>
</dbReference>
<dbReference type="PANTHER" id="PTHR47619">
    <property type="entry name" value="METALLO-HYDROLASE YYCJ-RELATED"/>
    <property type="match status" value="1"/>
</dbReference>
<dbReference type="InterPro" id="IPR052533">
    <property type="entry name" value="WalJ/YycJ-like"/>
</dbReference>
<name>X0XCX2_9ZZZZ</name>
<feature type="region of interest" description="Disordered" evidence="1">
    <location>
        <begin position="184"/>
        <end position="204"/>
    </location>
</feature>
<comment type="caution">
    <text evidence="2">The sequence shown here is derived from an EMBL/GenBank/DDBJ whole genome shotgun (WGS) entry which is preliminary data.</text>
</comment>